<dbReference type="SMART" id="SM00091">
    <property type="entry name" value="PAS"/>
    <property type="match status" value="3"/>
</dbReference>
<dbReference type="EMBL" id="CP092109">
    <property type="protein sequence ID" value="UWZ80614.1"/>
    <property type="molecule type" value="Genomic_DNA"/>
</dbReference>
<dbReference type="CDD" id="cd00130">
    <property type="entry name" value="PAS"/>
    <property type="match status" value="2"/>
</dbReference>
<sequence length="1198" mass="134641">MPSDFESRILYVEDNRADAELARSVLERSAPRLSLDIVSTLAEARGKLAGANPLYDLVLSDLNLPDGSGLELLGEIRRRDLSLAVVILTGSGDQKAPFHVLKAGADDYVPKKNDYLGQLPGVLQAALARFRDRRAYRAKPLRVLYAEPSPFDRDLTARYFVQNAPHIHLETVGNGNQVLERLSLPDEIFDVVLLDYRLPGLDALEVVKILRVERGLDIPIVLVTGHGSEEVATQALHLGVDEYLIKREGYLFQLPAILEKAQKQVELRRSEARYHSLFDNNYAVMLLIDPDHGRIVDANPAACAFYGYAPEVLRGMPITEINLRSLRETQHDMRLAQAMKRNQFWLRHRLADGRVRDVEVVIGPIEFSGQQLLYSIINDITDRLLAEQDLHLARFCIDHAAVAILRIEEDGRIVEANHQAAKSLGYSRRELCAMTVFDIDADFSREGWRKHRKAMRAKGSGTIETLHRRRDGSIFPVEVTVNYLDYEGRSFSYSFAKDITERKRAEQELRRFKFIVENAGQEVYLIRPDGSLFYVNQTAAASLGYTVEELLAVGIPGIDPVFGPVFQAHVEKLKAQDLPPFESDHFAKDGRRIPKQIKSVYLRMGEQEFVCAFAEDISERRHYEDRLQYLASHDELTGLANRTLLHDRLNQCIHFARRSKRLVAVLLLDIDRFKVINDSLGHGTGDELLRNVARRLQDSVRETDTVARLGGDEFVVLLSEVVDVDDVGRIAEKILGRLADPHLLAGREISLTASLGISLYPRDSDEGATLVRNADIAMYRAKCEGGSGFSFYKPVMNERVLETLELEGALRLAVERHEFCLHYQPKVDLTSGRIVGCEALLRWRHPQRGLVAPAEFIPLAEETGLIVPIGAWALKEACRQTRAWVSEGLPPVSIAVNISARQFRKGDLPQLVREVIQESGIDPRLLMLELTESILMTNPLGAVSVMETLKTFGVGLSLDDFGTGYSSLAYLSRYPFDQLKIDRSFVNDIVTDSNSATIATSIIALAQRMGLRTVAEGVETEAQLGYLRKNGCDEMQGYLVSRPLAAGDFARFLRENNGVTNICALDKDQFRTLLIVDDEPNTLKALQRTLADEGYRILLAANPLEGLQILAKNPVQVILTDQRMPHMNGTEFLRRVKSMYPDTVRIILSGHADFETILDSVNEGVLFKFLGKPWDDAQLCAHIREAFRFHDAMIQPRT</sequence>
<dbReference type="PANTHER" id="PTHR44757:SF2">
    <property type="entry name" value="BIOFILM ARCHITECTURE MAINTENANCE PROTEIN MBAA"/>
    <property type="match status" value="1"/>
</dbReference>
<dbReference type="InterPro" id="IPR029787">
    <property type="entry name" value="Nucleotide_cyclase"/>
</dbReference>
<dbReference type="SUPFAM" id="SSF55073">
    <property type="entry name" value="Nucleotide cyclase"/>
    <property type="match status" value="1"/>
</dbReference>
<dbReference type="Gene3D" id="3.30.450.20">
    <property type="entry name" value="PAS domain"/>
    <property type="match status" value="3"/>
</dbReference>
<dbReference type="Gene3D" id="3.40.50.2300">
    <property type="match status" value="3"/>
</dbReference>
<dbReference type="Gene3D" id="3.30.70.270">
    <property type="match status" value="1"/>
</dbReference>
<feature type="domain" description="PAS" evidence="3">
    <location>
        <begin position="397"/>
        <end position="431"/>
    </location>
</feature>
<dbReference type="InterPro" id="IPR011006">
    <property type="entry name" value="CheY-like_superfamily"/>
</dbReference>
<dbReference type="InterPro" id="IPR000014">
    <property type="entry name" value="PAS"/>
</dbReference>
<organism evidence="7 8">
    <name type="scientific">Geoalkalibacter halelectricus</name>
    <dbReference type="NCBI Taxonomy" id="2847045"/>
    <lineage>
        <taxon>Bacteria</taxon>
        <taxon>Pseudomonadati</taxon>
        <taxon>Thermodesulfobacteriota</taxon>
        <taxon>Desulfuromonadia</taxon>
        <taxon>Desulfuromonadales</taxon>
        <taxon>Geoalkalibacteraceae</taxon>
        <taxon>Geoalkalibacter</taxon>
    </lineage>
</organism>
<dbReference type="SUPFAM" id="SSF141868">
    <property type="entry name" value="EAL domain-like"/>
    <property type="match status" value="1"/>
</dbReference>
<feature type="domain" description="PAS" evidence="3">
    <location>
        <begin position="270"/>
        <end position="342"/>
    </location>
</feature>
<dbReference type="Pfam" id="PF00072">
    <property type="entry name" value="Response_reg"/>
    <property type="match status" value="3"/>
</dbReference>
<keyword evidence="8" id="KW-1185">Reference proteome</keyword>
<dbReference type="Pfam" id="PF13426">
    <property type="entry name" value="PAS_9"/>
    <property type="match status" value="3"/>
</dbReference>
<evidence type="ECO:0000313" key="8">
    <source>
        <dbReference type="Proteomes" id="UP001060414"/>
    </source>
</evidence>
<feature type="domain" description="Response regulatory" evidence="2">
    <location>
        <begin position="142"/>
        <end position="261"/>
    </location>
</feature>
<dbReference type="CDD" id="cd01948">
    <property type="entry name" value="EAL"/>
    <property type="match status" value="1"/>
</dbReference>
<dbReference type="NCBIfam" id="TIGR00254">
    <property type="entry name" value="GGDEF"/>
    <property type="match status" value="1"/>
</dbReference>
<protein>
    <submittedName>
        <fullName evidence="7">EAL domain-containing protein</fullName>
    </submittedName>
</protein>
<dbReference type="PROSITE" id="PS50113">
    <property type="entry name" value="PAC"/>
    <property type="match status" value="1"/>
</dbReference>
<feature type="domain" description="Response regulatory" evidence="2">
    <location>
        <begin position="8"/>
        <end position="126"/>
    </location>
</feature>
<dbReference type="SMART" id="SM00448">
    <property type="entry name" value="REC"/>
    <property type="match status" value="3"/>
</dbReference>
<feature type="domain" description="GGDEF" evidence="6">
    <location>
        <begin position="661"/>
        <end position="794"/>
    </location>
</feature>
<evidence type="ECO:0000259" key="5">
    <source>
        <dbReference type="PROSITE" id="PS50883"/>
    </source>
</evidence>
<dbReference type="CDD" id="cd01949">
    <property type="entry name" value="GGDEF"/>
    <property type="match status" value="1"/>
</dbReference>
<feature type="domain" description="Response regulatory" evidence="2">
    <location>
        <begin position="1072"/>
        <end position="1187"/>
    </location>
</feature>
<dbReference type="InterPro" id="IPR052155">
    <property type="entry name" value="Biofilm_reg_signaling"/>
</dbReference>
<dbReference type="Proteomes" id="UP001060414">
    <property type="component" value="Chromosome"/>
</dbReference>
<dbReference type="PROSITE" id="PS50883">
    <property type="entry name" value="EAL"/>
    <property type="match status" value="1"/>
</dbReference>
<dbReference type="InterPro" id="IPR001633">
    <property type="entry name" value="EAL_dom"/>
</dbReference>
<dbReference type="InterPro" id="IPR000160">
    <property type="entry name" value="GGDEF_dom"/>
</dbReference>
<dbReference type="Pfam" id="PF00563">
    <property type="entry name" value="EAL"/>
    <property type="match status" value="1"/>
</dbReference>
<dbReference type="PROSITE" id="PS50887">
    <property type="entry name" value="GGDEF"/>
    <property type="match status" value="1"/>
</dbReference>
<dbReference type="InterPro" id="IPR001610">
    <property type="entry name" value="PAC"/>
</dbReference>
<dbReference type="SMART" id="SM00086">
    <property type="entry name" value="PAC"/>
    <property type="match status" value="2"/>
</dbReference>
<dbReference type="InterPro" id="IPR043128">
    <property type="entry name" value="Rev_trsase/Diguanyl_cyclase"/>
</dbReference>
<feature type="modified residue" description="4-aspartylphosphate" evidence="1">
    <location>
        <position position="61"/>
    </location>
</feature>
<dbReference type="CDD" id="cd00156">
    <property type="entry name" value="REC"/>
    <property type="match status" value="2"/>
</dbReference>
<dbReference type="InterPro" id="IPR000700">
    <property type="entry name" value="PAS-assoc_C"/>
</dbReference>
<evidence type="ECO:0000313" key="7">
    <source>
        <dbReference type="EMBL" id="UWZ80614.1"/>
    </source>
</evidence>
<dbReference type="PANTHER" id="PTHR44757">
    <property type="entry name" value="DIGUANYLATE CYCLASE DGCP"/>
    <property type="match status" value="1"/>
</dbReference>
<dbReference type="Gene3D" id="3.20.20.450">
    <property type="entry name" value="EAL domain"/>
    <property type="match status" value="1"/>
</dbReference>
<dbReference type="SMART" id="SM00267">
    <property type="entry name" value="GGDEF"/>
    <property type="match status" value="1"/>
</dbReference>
<dbReference type="NCBIfam" id="TIGR00229">
    <property type="entry name" value="sensory_box"/>
    <property type="match status" value="3"/>
</dbReference>
<feature type="modified residue" description="4-aspartylphosphate" evidence="1">
    <location>
        <position position="1121"/>
    </location>
</feature>
<proteinExistence type="predicted"/>
<evidence type="ECO:0000256" key="1">
    <source>
        <dbReference type="PROSITE-ProRule" id="PRU00169"/>
    </source>
</evidence>
<dbReference type="InterPro" id="IPR035965">
    <property type="entry name" value="PAS-like_dom_sf"/>
</dbReference>
<dbReference type="PROSITE" id="PS50112">
    <property type="entry name" value="PAS"/>
    <property type="match status" value="3"/>
</dbReference>
<dbReference type="PROSITE" id="PS50110">
    <property type="entry name" value="RESPONSE_REGULATORY"/>
    <property type="match status" value="3"/>
</dbReference>
<dbReference type="SUPFAM" id="SSF52172">
    <property type="entry name" value="CheY-like"/>
    <property type="match status" value="3"/>
</dbReference>
<evidence type="ECO:0000259" key="6">
    <source>
        <dbReference type="PROSITE" id="PS50887"/>
    </source>
</evidence>
<dbReference type="Pfam" id="PF00990">
    <property type="entry name" value="GGDEF"/>
    <property type="match status" value="1"/>
</dbReference>
<accession>A0ABY5ZSH8</accession>
<dbReference type="SUPFAM" id="SSF55785">
    <property type="entry name" value="PYP-like sensor domain (PAS domain)"/>
    <property type="match status" value="3"/>
</dbReference>
<dbReference type="SMART" id="SM00052">
    <property type="entry name" value="EAL"/>
    <property type="match status" value="1"/>
</dbReference>
<evidence type="ECO:0000259" key="2">
    <source>
        <dbReference type="PROSITE" id="PS50110"/>
    </source>
</evidence>
<name>A0ABY5ZSH8_9BACT</name>
<feature type="domain" description="PAC" evidence="4">
    <location>
        <begin position="461"/>
        <end position="511"/>
    </location>
</feature>
<feature type="domain" description="PAS" evidence="3">
    <location>
        <begin position="508"/>
        <end position="551"/>
    </location>
</feature>
<evidence type="ECO:0000259" key="4">
    <source>
        <dbReference type="PROSITE" id="PS50113"/>
    </source>
</evidence>
<feature type="modified residue" description="4-aspartylphosphate" evidence="1">
    <location>
        <position position="195"/>
    </location>
</feature>
<dbReference type="RefSeq" id="WP_260748972.1">
    <property type="nucleotide sequence ID" value="NZ_CP092109.1"/>
</dbReference>
<reference evidence="7" key="1">
    <citation type="journal article" date="2022" name="Environ. Microbiol.">
        <title>Geoalkalibacter halelectricus SAP #1 sp. nov. possessing extracellular electron transfer and mineral#reducing capabilities from a haloalkaline environment.</title>
        <authorList>
            <person name="Yadav S."/>
            <person name="Singh R."/>
            <person name="Sundharam S.S."/>
            <person name="Chaudhary S."/>
            <person name="Krishnamurthi S."/>
            <person name="Patil S.A."/>
        </authorList>
    </citation>
    <scope>NUCLEOTIDE SEQUENCE</scope>
    <source>
        <strain evidence="7">SAP-1</strain>
    </source>
</reference>
<gene>
    <name evidence="7" type="ORF">L9S41_04250</name>
</gene>
<keyword evidence="1" id="KW-0597">Phosphoprotein</keyword>
<evidence type="ECO:0000259" key="3">
    <source>
        <dbReference type="PROSITE" id="PS50112"/>
    </source>
</evidence>
<feature type="domain" description="EAL" evidence="5">
    <location>
        <begin position="803"/>
        <end position="1057"/>
    </location>
</feature>
<dbReference type="CDD" id="cd17569">
    <property type="entry name" value="REC_HupR-like"/>
    <property type="match status" value="1"/>
</dbReference>
<dbReference type="InterPro" id="IPR001789">
    <property type="entry name" value="Sig_transdc_resp-reg_receiver"/>
</dbReference>
<dbReference type="InterPro" id="IPR035919">
    <property type="entry name" value="EAL_sf"/>
</dbReference>